<dbReference type="AlphaFoldDB" id="A0A8B9ER12"/>
<evidence type="ECO:0000256" key="1">
    <source>
        <dbReference type="ARBA" id="ARBA00004236"/>
    </source>
</evidence>
<dbReference type="Ensembl" id="ENSACDT00005029908.1">
    <property type="protein sequence ID" value="ENSACDP00005025068.1"/>
    <property type="gene ID" value="ENSACDG00005018145.1"/>
</dbReference>
<dbReference type="GO" id="GO:0070378">
    <property type="term" value="P:positive regulation of ERK5 cascade"/>
    <property type="evidence" value="ECO:0007669"/>
    <property type="project" value="TreeGrafter"/>
</dbReference>
<proteinExistence type="inferred from homology"/>
<dbReference type="GO" id="GO:0005125">
    <property type="term" value="F:cytokine activity"/>
    <property type="evidence" value="ECO:0007669"/>
    <property type="project" value="UniProtKB-KW"/>
</dbReference>
<dbReference type="GO" id="GO:0030971">
    <property type="term" value="F:receptor tyrosine kinase binding"/>
    <property type="evidence" value="ECO:0007669"/>
    <property type="project" value="InterPro"/>
</dbReference>
<evidence type="ECO:0000256" key="6">
    <source>
        <dbReference type="ARBA" id="ARBA00022729"/>
    </source>
</evidence>
<keyword evidence="5" id="KW-0964">Secreted</keyword>
<keyword evidence="8" id="KW-1015">Disulfide bond</keyword>
<keyword evidence="11" id="KW-0812">Transmembrane</keyword>
<comment type="similarity">
    <text evidence="9">Belongs to the ALKAL family.</text>
</comment>
<evidence type="ECO:0000256" key="10">
    <source>
        <dbReference type="SAM" id="MobiDB-lite"/>
    </source>
</evidence>
<feature type="region of interest" description="Disordered" evidence="10">
    <location>
        <begin position="87"/>
        <end position="171"/>
    </location>
</feature>
<comment type="subcellular location">
    <subcellularLocation>
        <location evidence="1">Cell membrane</location>
    </subcellularLocation>
    <subcellularLocation>
        <location evidence="2">Secreted</location>
    </subcellularLocation>
</comment>
<dbReference type="GO" id="GO:0005886">
    <property type="term" value="C:plasma membrane"/>
    <property type="evidence" value="ECO:0007669"/>
    <property type="project" value="UniProtKB-SubCell"/>
</dbReference>
<evidence type="ECO:0000256" key="7">
    <source>
        <dbReference type="ARBA" id="ARBA00023136"/>
    </source>
</evidence>
<reference evidence="12" key="2">
    <citation type="submission" date="2025-09" db="UniProtKB">
        <authorList>
            <consortium name="Ensembl"/>
        </authorList>
    </citation>
    <scope>IDENTIFICATION</scope>
</reference>
<dbReference type="PANTHER" id="PTHR28676">
    <property type="entry name" value="ALK AND LTK LIGAND 2-RELATED"/>
    <property type="match status" value="1"/>
</dbReference>
<evidence type="ECO:0000313" key="12">
    <source>
        <dbReference type="Ensembl" id="ENSACDP00005025068.1"/>
    </source>
</evidence>
<dbReference type="Pfam" id="PF15129">
    <property type="entry name" value="ALKL1_2"/>
    <property type="match status" value="1"/>
</dbReference>
<evidence type="ECO:0000256" key="8">
    <source>
        <dbReference type="ARBA" id="ARBA00023157"/>
    </source>
</evidence>
<evidence type="ECO:0000256" key="4">
    <source>
        <dbReference type="ARBA" id="ARBA00022514"/>
    </source>
</evidence>
<dbReference type="InterPro" id="IPR029364">
    <property type="entry name" value="ALKL1/2"/>
</dbReference>
<keyword evidence="7 11" id="KW-0472">Membrane</keyword>
<dbReference type="GO" id="GO:0070374">
    <property type="term" value="P:positive regulation of ERK1 and ERK2 cascade"/>
    <property type="evidence" value="ECO:0007669"/>
    <property type="project" value="TreeGrafter"/>
</dbReference>
<evidence type="ECO:0000313" key="13">
    <source>
        <dbReference type="Proteomes" id="UP000694521"/>
    </source>
</evidence>
<evidence type="ECO:0008006" key="14">
    <source>
        <dbReference type="Google" id="ProtNLM"/>
    </source>
</evidence>
<dbReference type="GO" id="GO:0005615">
    <property type="term" value="C:extracellular space"/>
    <property type="evidence" value="ECO:0007669"/>
    <property type="project" value="UniProtKB-KW"/>
</dbReference>
<organism evidence="12 13">
    <name type="scientific">Anser cygnoides</name>
    <name type="common">Swan goose</name>
    <dbReference type="NCBI Taxonomy" id="8845"/>
    <lineage>
        <taxon>Eukaryota</taxon>
        <taxon>Metazoa</taxon>
        <taxon>Chordata</taxon>
        <taxon>Craniata</taxon>
        <taxon>Vertebrata</taxon>
        <taxon>Euteleostomi</taxon>
        <taxon>Archelosauria</taxon>
        <taxon>Archosauria</taxon>
        <taxon>Dinosauria</taxon>
        <taxon>Saurischia</taxon>
        <taxon>Theropoda</taxon>
        <taxon>Coelurosauria</taxon>
        <taxon>Aves</taxon>
        <taxon>Neognathae</taxon>
        <taxon>Galloanserae</taxon>
        <taxon>Anseriformes</taxon>
        <taxon>Anatidae</taxon>
        <taxon>Anserinae</taxon>
        <taxon>Anser</taxon>
    </lineage>
</organism>
<protein>
    <recommendedName>
        <fullName evidence="14">ALK and LTK ligand 2</fullName>
    </recommendedName>
</protein>
<reference evidence="12" key="1">
    <citation type="submission" date="2025-08" db="UniProtKB">
        <authorList>
            <consortium name="Ensembl"/>
        </authorList>
    </citation>
    <scope>IDENTIFICATION</scope>
</reference>
<sequence length="397" mass="42658">SITAEHQPAHYLPSFPPRLPPLAYISGCAGDGVGGGGTGGGRAGRPPPTRTVLLLLLLLLLPLLLLLLLLLQLLLLLLLLLLLPGESGPRGEDSSPCGTESQVTRPARGRPPPSSSSSCSFPPSRSAGPAGKVGTGRRGAPRVGQPLCGGAPRGAPGQGGSKGKTSGKVGHRSVCPGSAGLLCPSRHRAELARCPGPPVFPISPPVCLPTCNPPPFFSCSGIGSLPRRQRIVPFHLLARPLGQAAMSGLRSPGLLGLVLLMLSAGYCKEKSDSADLKDRQSLLNLIMEIIQELKRYHLEKDSGVQYFSKHNYNLDRREVADYGGYQDEQRVEIVPRDLRMKDKFLKHLTGPLYFSPKCSKHFHRLYHNTRDCTIPAYYKRCARLLTRLAVSPMCMEG</sequence>
<feature type="transmembrane region" description="Helical" evidence="11">
    <location>
        <begin position="52"/>
        <end position="83"/>
    </location>
</feature>
<evidence type="ECO:0000256" key="5">
    <source>
        <dbReference type="ARBA" id="ARBA00022525"/>
    </source>
</evidence>
<evidence type="ECO:0000256" key="9">
    <source>
        <dbReference type="ARBA" id="ARBA00033741"/>
    </source>
</evidence>
<name>A0A8B9ER12_ANSCY</name>
<dbReference type="Proteomes" id="UP000694521">
    <property type="component" value="Unplaced"/>
</dbReference>
<dbReference type="GO" id="GO:0030298">
    <property type="term" value="F:receptor signaling protein tyrosine kinase activator activity"/>
    <property type="evidence" value="ECO:0007669"/>
    <property type="project" value="InterPro"/>
</dbReference>
<accession>A0A8B9ER12</accession>
<keyword evidence="13" id="KW-1185">Reference proteome</keyword>
<keyword evidence="11" id="KW-1133">Transmembrane helix</keyword>
<keyword evidence="4" id="KW-0202">Cytokine</keyword>
<keyword evidence="3" id="KW-1003">Cell membrane</keyword>
<keyword evidence="6" id="KW-0732">Signal</keyword>
<feature type="compositionally biased region" description="Low complexity" evidence="10">
    <location>
        <begin position="115"/>
        <end position="126"/>
    </location>
</feature>
<evidence type="ECO:0000256" key="2">
    <source>
        <dbReference type="ARBA" id="ARBA00004613"/>
    </source>
</evidence>
<evidence type="ECO:0000256" key="11">
    <source>
        <dbReference type="SAM" id="Phobius"/>
    </source>
</evidence>
<dbReference type="PANTHER" id="PTHR28676:SF2">
    <property type="entry name" value="ALK AND LTK LIGAND 2"/>
    <property type="match status" value="1"/>
</dbReference>
<evidence type="ECO:0000256" key="3">
    <source>
        <dbReference type="ARBA" id="ARBA00022475"/>
    </source>
</evidence>